<accession>W4VLM0</accession>
<comment type="caution">
    <text evidence="2">The sequence shown here is derived from an EMBL/GenBank/DDBJ whole genome shotgun (WGS) entry which is preliminary data.</text>
</comment>
<feature type="transmembrane region" description="Helical" evidence="1">
    <location>
        <begin position="43"/>
        <end position="65"/>
    </location>
</feature>
<keyword evidence="1" id="KW-1133">Transmembrane helix</keyword>
<dbReference type="STRING" id="1298598.JCM21714_3177"/>
<keyword evidence="1" id="KW-0812">Transmembrane</keyword>
<reference evidence="2 3" key="1">
    <citation type="journal article" date="2014" name="Genome Announc.">
        <title>Draft Genome Sequence of the Boron-Tolerant and Moderately Halotolerant Bacterium Gracilibacillus boraciitolerans JCM 21714T.</title>
        <authorList>
            <person name="Ahmed I."/>
            <person name="Oshima K."/>
            <person name="Suda W."/>
            <person name="Kitamura K."/>
            <person name="Iida T."/>
            <person name="Ohmori Y."/>
            <person name="Fujiwara T."/>
            <person name="Hattori M."/>
            <person name="Ohkuma M."/>
        </authorList>
    </citation>
    <scope>NUCLEOTIDE SEQUENCE [LARGE SCALE GENOMIC DNA]</scope>
    <source>
        <strain evidence="2 3">JCM 21714</strain>
    </source>
</reference>
<feature type="transmembrane region" description="Helical" evidence="1">
    <location>
        <begin position="16"/>
        <end position="37"/>
    </location>
</feature>
<dbReference type="AlphaFoldDB" id="W4VLM0"/>
<keyword evidence="3" id="KW-1185">Reference proteome</keyword>
<organism evidence="2 3">
    <name type="scientific">Gracilibacillus boraciitolerans JCM 21714</name>
    <dbReference type="NCBI Taxonomy" id="1298598"/>
    <lineage>
        <taxon>Bacteria</taxon>
        <taxon>Bacillati</taxon>
        <taxon>Bacillota</taxon>
        <taxon>Bacilli</taxon>
        <taxon>Bacillales</taxon>
        <taxon>Bacillaceae</taxon>
        <taxon>Gracilibacillus</taxon>
    </lineage>
</organism>
<evidence type="ECO:0000313" key="3">
    <source>
        <dbReference type="Proteomes" id="UP000019102"/>
    </source>
</evidence>
<sequence>MLGGLWKKEIAMMRGGFQISAFIFLLLLFSYLIYLRMDSQRDALFVIDFSAIGFIIMPATLLFSLNTETLQIGQLLFLKRNMYKQMIIKWLHAIFLMVVFYFILYILLIVFLLLNVWTMTWSETSLLLISLFSTVLPIAFSLSLAVYIGWTGHQWLKSKIGFVLSIISTLFILYFIMLSFNFITKQLTFLQSWWLWDVSDEINLSINTFMVNDQISISMILFIFLIYSLVFFLCNMAF</sequence>
<proteinExistence type="predicted"/>
<dbReference type="RefSeq" id="WP_035724570.1">
    <property type="nucleotide sequence ID" value="NZ_BAVS01000018.1"/>
</dbReference>
<name>W4VLM0_9BACI</name>
<keyword evidence="1" id="KW-0472">Membrane</keyword>
<protein>
    <submittedName>
        <fullName evidence="2">Uncharacterized protein</fullName>
    </submittedName>
</protein>
<dbReference type="EMBL" id="BAVS01000018">
    <property type="protein sequence ID" value="GAE94046.1"/>
    <property type="molecule type" value="Genomic_DNA"/>
</dbReference>
<feature type="transmembrane region" description="Helical" evidence="1">
    <location>
        <begin position="162"/>
        <end position="183"/>
    </location>
</feature>
<dbReference type="eggNOG" id="ENOG5032N8F">
    <property type="taxonomic scope" value="Bacteria"/>
</dbReference>
<feature type="transmembrane region" description="Helical" evidence="1">
    <location>
        <begin position="126"/>
        <end position="150"/>
    </location>
</feature>
<feature type="transmembrane region" description="Helical" evidence="1">
    <location>
        <begin position="215"/>
        <end position="234"/>
    </location>
</feature>
<dbReference type="OrthoDB" id="1786466at2"/>
<gene>
    <name evidence="2" type="ORF">JCM21714_3177</name>
</gene>
<dbReference type="Proteomes" id="UP000019102">
    <property type="component" value="Unassembled WGS sequence"/>
</dbReference>
<evidence type="ECO:0000313" key="2">
    <source>
        <dbReference type="EMBL" id="GAE94046.1"/>
    </source>
</evidence>
<feature type="transmembrane region" description="Helical" evidence="1">
    <location>
        <begin position="86"/>
        <end position="114"/>
    </location>
</feature>
<evidence type="ECO:0000256" key="1">
    <source>
        <dbReference type="SAM" id="Phobius"/>
    </source>
</evidence>